<name>A0A3P6SGL8_9BILA</name>
<keyword evidence="2" id="KW-0170">Cobalt</keyword>
<proteinExistence type="predicted"/>
<dbReference type="SUPFAM" id="SSF56507">
    <property type="entry name" value="Methionine synthase activation domain-like"/>
    <property type="match status" value="1"/>
</dbReference>
<sequence length="89" mass="10228">MADRLSEAMAEYLHMEVRRKYWGYSRDEDMNASDMLSIKYTGIRPAPGYPTQPDHSEKATLWKLLDAEKLAGINVGLPNEEIVKIMKKL</sequence>
<dbReference type="OrthoDB" id="261426at2759"/>
<evidence type="ECO:0000313" key="6">
    <source>
        <dbReference type="Proteomes" id="UP000271098"/>
    </source>
</evidence>
<dbReference type="Pfam" id="PF02965">
    <property type="entry name" value="Met_synt_B12"/>
    <property type="match status" value="1"/>
</dbReference>
<dbReference type="GO" id="GO:0050667">
    <property type="term" value="P:homocysteine metabolic process"/>
    <property type="evidence" value="ECO:0007669"/>
    <property type="project" value="TreeGrafter"/>
</dbReference>
<dbReference type="GO" id="GO:0005829">
    <property type="term" value="C:cytosol"/>
    <property type="evidence" value="ECO:0007669"/>
    <property type="project" value="TreeGrafter"/>
</dbReference>
<dbReference type="GO" id="GO:0046872">
    <property type="term" value="F:metal ion binding"/>
    <property type="evidence" value="ECO:0007669"/>
    <property type="project" value="UniProtKB-KW"/>
</dbReference>
<dbReference type="InterPro" id="IPR004223">
    <property type="entry name" value="VitB12-dep_Met_synth_activ_dom"/>
</dbReference>
<evidence type="ECO:0000256" key="2">
    <source>
        <dbReference type="ARBA" id="ARBA00023285"/>
    </source>
</evidence>
<feature type="domain" description="AdoMet activation" evidence="4">
    <location>
        <begin position="1"/>
        <end position="89"/>
    </location>
</feature>
<dbReference type="Gene3D" id="3.10.196.10">
    <property type="entry name" value="Vitamin B12-dependent methionine synthase, activation domain"/>
    <property type="match status" value="1"/>
</dbReference>
<organism evidence="5 6">
    <name type="scientific">Gongylonema pulchrum</name>
    <dbReference type="NCBI Taxonomy" id="637853"/>
    <lineage>
        <taxon>Eukaryota</taxon>
        <taxon>Metazoa</taxon>
        <taxon>Ecdysozoa</taxon>
        <taxon>Nematoda</taxon>
        <taxon>Chromadorea</taxon>
        <taxon>Rhabditida</taxon>
        <taxon>Spirurina</taxon>
        <taxon>Spiruromorpha</taxon>
        <taxon>Spiruroidea</taxon>
        <taxon>Gongylonematidae</taxon>
        <taxon>Gongylonema</taxon>
    </lineage>
</organism>
<dbReference type="GO" id="GO:0032259">
    <property type="term" value="P:methylation"/>
    <property type="evidence" value="ECO:0007669"/>
    <property type="project" value="UniProtKB-KW"/>
</dbReference>
<evidence type="ECO:0000256" key="1">
    <source>
        <dbReference type="ARBA" id="ARBA00022723"/>
    </source>
</evidence>
<keyword evidence="6" id="KW-1185">Reference proteome</keyword>
<dbReference type="PANTHER" id="PTHR45833:SF1">
    <property type="entry name" value="METHIONINE SYNTHASE"/>
    <property type="match status" value="1"/>
</dbReference>
<evidence type="ECO:0000259" key="4">
    <source>
        <dbReference type="PROSITE" id="PS50974"/>
    </source>
</evidence>
<accession>A0A3P6SGL8</accession>
<keyword evidence="3" id="KW-0808">Transferase</keyword>
<protein>
    <recommendedName>
        <fullName evidence="4">AdoMet activation domain-containing protein</fullName>
    </recommendedName>
</protein>
<dbReference type="Proteomes" id="UP000271098">
    <property type="component" value="Unassembled WGS sequence"/>
</dbReference>
<evidence type="ECO:0000313" key="5">
    <source>
        <dbReference type="EMBL" id="VDK52988.1"/>
    </source>
</evidence>
<dbReference type="AlphaFoldDB" id="A0A3P6SGL8"/>
<evidence type="ECO:0000256" key="3">
    <source>
        <dbReference type="PROSITE-ProRule" id="PRU00346"/>
    </source>
</evidence>
<dbReference type="PROSITE" id="PS50974">
    <property type="entry name" value="ADOMET_ACTIVATION"/>
    <property type="match status" value="1"/>
</dbReference>
<reference evidence="5 6" key="1">
    <citation type="submission" date="2018-11" db="EMBL/GenBank/DDBJ databases">
        <authorList>
            <consortium name="Pathogen Informatics"/>
        </authorList>
    </citation>
    <scope>NUCLEOTIDE SEQUENCE [LARGE SCALE GENOMIC DNA]</scope>
</reference>
<dbReference type="EMBL" id="UYRT01013396">
    <property type="protein sequence ID" value="VDK52988.1"/>
    <property type="molecule type" value="Genomic_DNA"/>
</dbReference>
<dbReference type="InterPro" id="IPR037010">
    <property type="entry name" value="VitB12-dep_Met_synth_activ_sf"/>
</dbReference>
<gene>
    <name evidence="5" type="ORF">GPUH_LOCUS5991</name>
</gene>
<keyword evidence="3" id="KW-0489">Methyltransferase</keyword>
<keyword evidence="1" id="KW-0479">Metal-binding</keyword>
<dbReference type="GO" id="GO:0046653">
    <property type="term" value="P:tetrahydrofolate metabolic process"/>
    <property type="evidence" value="ECO:0007669"/>
    <property type="project" value="TreeGrafter"/>
</dbReference>
<dbReference type="GO" id="GO:0008705">
    <property type="term" value="F:methionine synthase activity"/>
    <property type="evidence" value="ECO:0007669"/>
    <property type="project" value="InterPro"/>
</dbReference>
<dbReference type="InterPro" id="IPR050554">
    <property type="entry name" value="Met_Synthase/Corrinoid"/>
</dbReference>
<dbReference type="PANTHER" id="PTHR45833">
    <property type="entry name" value="METHIONINE SYNTHASE"/>
    <property type="match status" value="1"/>
</dbReference>